<evidence type="ECO:0000256" key="1">
    <source>
        <dbReference type="SAM" id="Phobius"/>
    </source>
</evidence>
<evidence type="ECO:0000313" key="2">
    <source>
        <dbReference type="EMBL" id="JAP59812.1"/>
    </source>
</evidence>
<proteinExistence type="predicted"/>
<name>A0A0V0J3V3_SCHSO</name>
<organism evidence="2">
    <name type="scientific">Schistocephalus solidus</name>
    <name type="common">Tapeworm</name>
    <dbReference type="NCBI Taxonomy" id="70667"/>
    <lineage>
        <taxon>Eukaryota</taxon>
        <taxon>Metazoa</taxon>
        <taxon>Spiralia</taxon>
        <taxon>Lophotrochozoa</taxon>
        <taxon>Platyhelminthes</taxon>
        <taxon>Cestoda</taxon>
        <taxon>Eucestoda</taxon>
        <taxon>Diphyllobothriidea</taxon>
        <taxon>Diphyllobothriidae</taxon>
        <taxon>Schistocephalus</taxon>
    </lineage>
</organism>
<feature type="transmembrane region" description="Helical" evidence="1">
    <location>
        <begin position="80"/>
        <end position="99"/>
    </location>
</feature>
<reference evidence="2" key="1">
    <citation type="submission" date="2016-01" db="EMBL/GenBank/DDBJ databases">
        <title>Reference transcriptome for the parasite Schistocephalus solidus: insights into the molecular evolution of parasitism.</title>
        <authorList>
            <person name="Hebert F.O."/>
            <person name="Grambauer S."/>
            <person name="Barber I."/>
            <person name="Landry C.R."/>
            <person name="Aubin-Horth N."/>
        </authorList>
    </citation>
    <scope>NUCLEOTIDE SEQUENCE</scope>
</reference>
<protein>
    <submittedName>
        <fullName evidence="2">Uncharacterized protein</fullName>
    </submittedName>
</protein>
<keyword evidence="1" id="KW-1133">Transmembrane helix</keyword>
<keyword evidence="1" id="KW-0472">Membrane</keyword>
<accession>A0A0V0J3V3</accession>
<keyword evidence="1" id="KW-0812">Transmembrane</keyword>
<dbReference type="AlphaFoldDB" id="A0A0V0J3V3"/>
<sequence>MQCLKESDQLSECPTILKVPSVFVIIGSIVFTLQIIGISLMRRYKEEFCDVDFYSTEDKNNAEKYFKSEVTPLTMLRIPAFYVLWSYQFIMCFLTFFAVSSYKVGALFSLAIFDHVEVSIIKKSDILIHSTIYENFFLAKYFTAVKNTEKLLLLFSSQIPPTTSEHLHNGKLLSCCYHHTRIDRY</sequence>
<gene>
    <name evidence="2" type="ORF">TR96207</name>
</gene>
<dbReference type="EMBL" id="GEEE01003413">
    <property type="protein sequence ID" value="JAP59812.1"/>
    <property type="molecule type" value="Transcribed_RNA"/>
</dbReference>
<feature type="transmembrane region" description="Helical" evidence="1">
    <location>
        <begin position="21"/>
        <end position="41"/>
    </location>
</feature>